<comment type="cofactor">
    <cofactor evidence="1">
        <name>Zn(2+)</name>
        <dbReference type="ChEBI" id="CHEBI:29105"/>
    </cofactor>
</comment>
<feature type="domain" description="Peptidase M48" evidence="7">
    <location>
        <begin position="119"/>
        <end position="285"/>
    </location>
</feature>
<evidence type="ECO:0000256" key="3">
    <source>
        <dbReference type="ARBA" id="ARBA00022723"/>
    </source>
</evidence>
<dbReference type="GO" id="GO:0008237">
    <property type="term" value="F:metallopeptidase activity"/>
    <property type="evidence" value="ECO:0007669"/>
    <property type="project" value="UniProtKB-KW"/>
</dbReference>
<dbReference type="PANTHER" id="PTHR22726">
    <property type="entry name" value="METALLOENDOPEPTIDASE OMA1"/>
    <property type="match status" value="1"/>
</dbReference>
<evidence type="ECO:0000259" key="7">
    <source>
        <dbReference type="Pfam" id="PF01435"/>
    </source>
</evidence>
<dbReference type="RefSeq" id="WP_425547966.1">
    <property type="nucleotide sequence ID" value="NZ_BAAAZE010000008.1"/>
</dbReference>
<accession>A0ABP7TE85</accession>
<keyword evidence="3" id="KW-0479">Metal-binding</keyword>
<keyword evidence="5" id="KW-0862">Zinc</keyword>
<dbReference type="InterPro" id="IPR001915">
    <property type="entry name" value="Peptidase_M48"/>
</dbReference>
<dbReference type="InterPro" id="IPR051156">
    <property type="entry name" value="Mito/Outer_Membr_Metalloprot"/>
</dbReference>
<evidence type="ECO:0000313" key="9">
    <source>
        <dbReference type="Proteomes" id="UP001501353"/>
    </source>
</evidence>
<evidence type="ECO:0000256" key="1">
    <source>
        <dbReference type="ARBA" id="ARBA00001947"/>
    </source>
</evidence>
<evidence type="ECO:0000256" key="4">
    <source>
        <dbReference type="ARBA" id="ARBA00022801"/>
    </source>
</evidence>
<dbReference type="InterPro" id="IPR011990">
    <property type="entry name" value="TPR-like_helical_dom_sf"/>
</dbReference>
<name>A0ABP7TE85_9BURK</name>
<keyword evidence="9" id="KW-1185">Reference proteome</keyword>
<comment type="caution">
    <text evidence="8">The sequence shown here is derived from an EMBL/GenBank/DDBJ whole genome shotgun (WGS) entry which is preliminary data.</text>
</comment>
<proteinExistence type="predicted"/>
<dbReference type="Pfam" id="PF01435">
    <property type="entry name" value="Peptidase_M48"/>
    <property type="match status" value="1"/>
</dbReference>
<evidence type="ECO:0000256" key="2">
    <source>
        <dbReference type="ARBA" id="ARBA00022670"/>
    </source>
</evidence>
<dbReference type="Proteomes" id="UP001501353">
    <property type="component" value="Unassembled WGS sequence"/>
</dbReference>
<evidence type="ECO:0000256" key="5">
    <source>
        <dbReference type="ARBA" id="ARBA00022833"/>
    </source>
</evidence>
<sequence>MKSSNDRIPLPRAGPSILRLSGRCRRRATIVAVLAALFCPASFGAATLTDNVNLPSLGDSDRQSLSPLTERKLGETIMRDIRRNPDYLDDAPTLEYMNDFGNQLLAARPEARGEASFDYFFFVVRDPMLNAFALPGGFIAAHSALLLAAQSESELASVISHEIGHVAQRHIARMLGQQKQDMLIPLAGVILAVLAARANPDASAALVVGSEGVALQRQLNFSRDAEREADRVGLQILRDAGFETAGMVAFFGRMQTASSGYSEGIPAYLRSHPLTTERIADIQARTRDLRYRQHADTLDFQLIRARVRVLQDDTSQGWRDASVIYAAQLLQKTRTQTVAGKYGLSLVAYRRGDYAKARGLLQEARTALHSGAPRDGGESSVLDYLGIDLLLASGKTDDAVTLANTARNRFPLSRGLARRYADTLLAAGRTDDAIAYLRDQIQLYRQESELQEQLAKAYSAKGKLVLQHLALAEAYALGGSLPAAMDQLRIARAAPDASFYDQALVDARERDFEARWREELADSKRSK</sequence>
<organism evidence="8 9">
    <name type="scientific">Actimicrobium antarcticum</name>
    <dbReference type="NCBI Taxonomy" id="1051899"/>
    <lineage>
        <taxon>Bacteria</taxon>
        <taxon>Pseudomonadati</taxon>
        <taxon>Pseudomonadota</taxon>
        <taxon>Betaproteobacteria</taxon>
        <taxon>Burkholderiales</taxon>
        <taxon>Oxalobacteraceae</taxon>
        <taxon>Actimicrobium</taxon>
    </lineage>
</organism>
<dbReference type="SUPFAM" id="SSF48452">
    <property type="entry name" value="TPR-like"/>
    <property type="match status" value="1"/>
</dbReference>
<gene>
    <name evidence="8" type="ORF">GCM10022212_22140</name>
</gene>
<keyword evidence="6 8" id="KW-0482">Metalloprotease</keyword>
<evidence type="ECO:0000313" key="8">
    <source>
        <dbReference type="EMBL" id="GAA4024157.1"/>
    </source>
</evidence>
<protein>
    <submittedName>
        <fullName evidence="8">M48 family metalloprotease</fullName>
    </submittedName>
</protein>
<reference evidence="9" key="1">
    <citation type="journal article" date="2019" name="Int. J. Syst. Evol. Microbiol.">
        <title>The Global Catalogue of Microorganisms (GCM) 10K type strain sequencing project: providing services to taxonomists for standard genome sequencing and annotation.</title>
        <authorList>
            <consortium name="The Broad Institute Genomics Platform"/>
            <consortium name="The Broad Institute Genome Sequencing Center for Infectious Disease"/>
            <person name="Wu L."/>
            <person name="Ma J."/>
        </authorList>
    </citation>
    <scope>NUCLEOTIDE SEQUENCE [LARGE SCALE GENOMIC DNA]</scope>
    <source>
        <strain evidence="9">JCM 16673</strain>
    </source>
</reference>
<keyword evidence="4" id="KW-0378">Hydrolase</keyword>
<dbReference type="EMBL" id="BAAAZE010000008">
    <property type="protein sequence ID" value="GAA4024157.1"/>
    <property type="molecule type" value="Genomic_DNA"/>
</dbReference>
<evidence type="ECO:0000256" key="6">
    <source>
        <dbReference type="ARBA" id="ARBA00023049"/>
    </source>
</evidence>
<dbReference type="Gene3D" id="1.25.40.10">
    <property type="entry name" value="Tetratricopeptide repeat domain"/>
    <property type="match status" value="1"/>
</dbReference>
<dbReference type="Gene3D" id="3.30.2010.10">
    <property type="entry name" value="Metalloproteases ('zincins'), catalytic domain"/>
    <property type="match status" value="1"/>
</dbReference>
<dbReference type="PANTHER" id="PTHR22726:SF1">
    <property type="entry name" value="METALLOENDOPEPTIDASE OMA1, MITOCHONDRIAL"/>
    <property type="match status" value="1"/>
</dbReference>
<keyword evidence="2" id="KW-0645">Protease</keyword>